<name>A0A0H2RF28_9AGAM</name>
<evidence type="ECO:0008006" key="5">
    <source>
        <dbReference type="Google" id="ProtNLM"/>
    </source>
</evidence>
<feature type="region of interest" description="Disordered" evidence="1">
    <location>
        <begin position="24"/>
        <end position="77"/>
    </location>
</feature>
<proteinExistence type="predicted"/>
<gene>
    <name evidence="3" type="ORF">SCHPADRAFT_529812</name>
</gene>
<feature type="compositionally biased region" description="Low complexity" evidence="1">
    <location>
        <begin position="52"/>
        <end position="67"/>
    </location>
</feature>
<feature type="compositionally biased region" description="Basic residues" evidence="1">
    <location>
        <begin position="68"/>
        <end position="77"/>
    </location>
</feature>
<dbReference type="InParanoid" id="A0A0H2RF28"/>
<evidence type="ECO:0000256" key="2">
    <source>
        <dbReference type="SAM" id="SignalP"/>
    </source>
</evidence>
<evidence type="ECO:0000313" key="3">
    <source>
        <dbReference type="EMBL" id="KLO10187.1"/>
    </source>
</evidence>
<evidence type="ECO:0000256" key="1">
    <source>
        <dbReference type="SAM" id="MobiDB-lite"/>
    </source>
</evidence>
<organism evidence="3 4">
    <name type="scientific">Schizopora paradoxa</name>
    <dbReference type="NCBI Taxonomy" id="27342"/>
    <lineage>
        <taxon>Eukaryota</taxon>
        <taxon>Fungi</taxon>
        <taxon>Dikarya</taxon>
        <taxon>Basidiomycota</taxon>
        <taxon>Agaricomycotina</taxon>
        <taxon>Agaricomycetes</taxon>
        <taxon>Hymenochaetales</taxon>
        <taxon>Schizoporaceae</taxon>
        <taxon>Schizopora</taxon>
    </lineage>
</organism>
<feature type="signal peptide" evidence="2">
    <location>
        <begin position="1"/>
        <end position="26"/>
    </location>
</feature>
<keyword evidence="2" id="KW-0732">Signal</keyword>
<evidence type="ECO:0000313" key="4">
    <source>
        <dbReference type="Proteomes" id="UP000053477"/>
    </source>
</evidence>
<keyword evidence="4" id="KW-1185">Reference proteome</keyword>
<feature type="chain" id="PRO_5005201477" description="Secreted protein" evidence="2">
    <location>
        <begin position="27"/>
        <end position="77"/>
    </location>
</feature>
<sequence>MHNACCIDWLATYLELLSASVGSVEATGEGGSKSYKRRPGEHLSSSPVLFLSSTPPSSRMPSSYSRTAQRRACRRAR</sequence>
<accession>A0A0H2RF28</accession>
<dbReference type="AlphaFoldDB" id="A0A0H2RF28"/>
<protein>
    <recommendedName>
        <fullName evidence="5">Secreted protein</fullName>
    </recommendedName>
</protein>
<dbReference type="Proteomes" id="UP000053477">
    <property type="component" value="Unassembled WGS sequence"/>
</dbReference>
<reference evidence="3 4" key="1">
    <citation type="submission" date="2015-04" db="EMBL/GenBank/DDBJ databases">
        <title>Complete genome sequence of Schizopora paradoxa KUC8140, a cosmopolitan wood degrader in East Asia.</title>
        <authorList>
            <consortium name="DOE Joint Genome Institute"/>
            <person name="Min B."/>
            <person name="Park H."/>
            <person name="Jang Y."/>
            <person name="Kim J.-J."/>
            <person name="Kim K.H."/>
            <person name="Pangilinan J."/>
            <person name="Lipzen A."/>
            <person name="Riley R."/>
            <person name="Grigoriev I.V."/>
            <person name="Spatafora J.W."/>
            <person name="Choi I.-G."/>
        </authorList>
    </citation>
    <scope>NUCLEOTIDE SEQUENCE [LARGE SCALE GENOMIC DNA]</scope>
    <source>
        <strain evidence="3 4">KUC8140</strain>
    </source>
</reference>
<dbReference type="EMBL" id="KQ086033">
    <property type="protein sequence ID" value="KLO10187.1"/>
    <property type="molecule type" value="Genomic_DNA"/>
</dbReference>